<gene>
    <name evidence="2" type="ORF">DLM85_09025</name>
</gene>
<reference evidence="3" key="1">
    <citation type="submission" date="2018-05" db="EMBL/GenBank/DDBJ databases">
        <authorList>
            <person name="Nie L."/>
        </authorList>
    </citation>
    <scope>NUCLEOTIDE SEQUENCE [LARGE SCALE GENOMIC DNA]</scope>
    <source>
        <strain evidence="3">NL</strain>
    </source>
</reference>
<accession>A0A328BNK2</accession>
<evidence type="ECO:0000313" key="3">
    <source>
        <dbReference type="Proteomes" id="UP000248553"/>
    </source>
</evidence>
<dbReference type="InterPro" id="IPR004099">
    <property type="entry name" value="Pyr_nucl-diS_OxRdtase_dimer"/>
</dbReference>
<evidence type="ECO:0000313" key="2">
    <source>
        <dbReference type="EMBL" id="RAK68169.1"/>
    </source>
</evidence>
<dbReference type="EMBL" id="QHKM01000002">
    <property type="protein sequence ID" value="RAK68169.1"/>
    <property type="molecule type" value="Genomic_DNA"/>
</dbReference>
<dbReference type="Pfam" id="PF02852">
    <property type="entry name" value="Pyr_redox_dim"/>
    <property type="match status" value="1"/>
</dbReference>
<protein>
    <recommendedName>
        <fullName evidence="1">Pyridine nucleotide-disulphide oxidoreductase dimerisation domain-containing protein</fullName>
    </recommendedName>
</protein>
<dbReference type="Proteomes" id="UP000248553">
    <property type="component" value="Unassembled WGS sequence"/>
</dbReference>
<keyword evidence="3" id="KW-1185">Reference proteome</keyword>
<organism evidence="2 3">
    <name type="scientific">Hymenobacter edaphi</name>
    <dbReference type="NCBI Taxonomy" id="2211146"/>
    <lineage>
        <taxon>Bacteria</taxon>
        <taxon>Pseudomonadati</taxon>
        <taxon>Bacteroidota</taxon>
        <taxon>Cytophagia</taxon>
        <taxon>Cytophagales</taxon>
        <taxon>Hymenobacteraceae</taxon>
        <taxon>Hymenobacter</taxon>
    </lineage>
</organism>
<sequence>MAALVVEPHHLGVRVARTGLGVIVANTDFDGFVKVLADQEADEILGVHMVGPRASPKP</sequence>
<dbReference type="Gene3D" id="3.30.390.30">
    <property type="match status" value="1"/>
</dbReference>
<evidence type="ECO:0000259" key="1">
    <source>
        <dbReference type="Pfam" id="PF02852"/>
    </source>
</evidence>
<dbReference type="AlphaFoldDB" id="A0A328BNK2"/>
<comment type="caution">
    <text evidence="2">The sequence shown here is derived from an EMBL/GenBank/DDBJ whole genome shotgun (WGS) entry which is preliminary data.</text>
</comment>
<proteinExistence type="predicted"/>
<dbReference type="InterPro" id="IPR016156">
    <property type="entry name" value="FAD/NAD-linked_Rdtase_dimer_sf"/>
</dbReference>
<feature type="domain" description="Pyridine nucleotide-disulphide oxidoreductase dimerisation" evidence="1">
    <location>
        <begin position="22"/>
        <end position="55"/>
    </location>
</feature>
<name>A0A328BNK2_9BACT</name>
<dbReference type="SUPFAM" id="SSF55424">
    <property type="entry name" value="FAD/NAD-linked reductases, dimerisation (C-terminal) domain"/>
    <property type="match status" value="1"/>
</dbReference>